<sequence length="1148" mass="130709">MDYNNYYPESIEEIVQPSTEYISVRKTNTDRDFVQNWVDVTVENEIRRGLQLRQEKNIPDNLENEYNVANINFLGSLVKGKRRGRRRDYRIYYKMTKTSSSDNYKSPYRSPNSDACACYPRSRNLRLLNQQTQNKDPKKCPMRIAELAVPSKRQCIDTWRYKSGVLPEFMVVRLKEHVMDQRPIVQIPEALHCFQKRRPQTQRSSKTSMKYPQKDRSENVYDLKKSPRKMDEKTLCILFAHKITKILLKPLNLSLTLELEAISRVVFSEIAKLLPKGVLINRQNLAIHRDVADKITVWIAGILEDLSLKLLEEDLKDLEEEEGPVLDFIDDVVEIVLNICEPHPVYVEPDLNRATISNDEELLGEEPETSITSVYSPDLEIPRSEEILNIDTVETTIDLKEEVKEELQSKDDMLTDSEHFRNEINNIIDYLPKNSGDDMSNGSGDDVDNALDKTFTIEGEMKSEDVLDDEDLNTYTIKDDTENDIQSNVYEEVDENVERNHSNVIENVGLLTEDDKNSKKVIFNQSELVDLHDPAEQNETSADDVLEKSEQEQIQKNALSDKSSITFAEPNENLLSEIYENDERQISLKDVADKTEESKSGVTQVLEEIIVDELNSLLPSEKHSSESQLNKTSQETISLDLQSDSKTKTLDSKESDEFKSKVSDDPSNEEIQQNMKTETEIEGTISITGGSDEKVKSKSGSQLSVPQHKSSEETTQLDKQNSDEFESKAIEELNDVIDATGGLEEYQTLSPVTQQPTDDGFSQIHENEESQISPTGEVEMTDESKSLDTQLIEKIIVDKLISPLPPDQHVELGDSEKLDITDTDEFESKAVNELSTEEVYTVIELESDTIETGGAAGIPEENKVPSPNTESQIKNGLSKIDENDKAQISLKDEAATIEAKKSFDTQLIEKIIVDKLIRPLTEKPDTKKKLKPKQKPIKKPTKAKPPVAAKKSDKQGSNKIESKPAPEEVRGITCLESNIVGTENGISEEHKIPTIQSPMDHGWKVQLQNAPSWLTTWEYGRGEPSEDSIPIQMRPTRVTETEIRNWCSDLENAFLNLEMWSHWISTTCKETILLCGQNASVCLAIDRRNLMNWNRLRRDIKKDAILWTKLYHTTENTFKCLKGKYTNNIKIVAAEYRALCSCDRRKAK</sequence>
<gene>
    <name evidence="2" type="ORF">B5V51_6386</name>
</gene>
<comment type="caution">
    <text evidence="2">The sequence shown here is derived from an EMBL/GenBank/DDBJ whole genome shotgun (WGS) entry which is preliminary data.</text>
</comment>
<dbReference type="EMBL" id="NWSH01000285">
    <property type="protein sequence ID" value="PCG77759.1"/>
    <property type="molecule type" value="Genomic_DNA"/>
</dbReference>
<accession>A0A2A4K120</accession>
<proteinExistence type="predicted"/>
<reference evidence="2" key="1">
    <citation type="submission" date="2017-09" db="EMBL/GenBank/DDBJ databases">
        <title>Contemporary evolution of a Lepidopteran species, Heliothis virescens, in response to modern agricultural practices.</title>
        <authorList>
            <person name="Fritz M.L."/>
            <person name="Deyonke A.M."/>
            <person name="Papanicolaou A."/>
            <person name="Micinski S."/>
            <person name="Westbrook J."/>
            <person name="Gould F."/>
        </authorList>
    </citation>
    <scope>NUCLEOTIDE SEQUENCE [LARGE SCALE GENOMIC DNA]</scope>
    <source>
        <strain evidence="2">HvINT-</strain>
        <tissue evidence="2">Whole body</tissue>
    </source>
</reference>
<feature type="compositionally biased region" description="Basic residues" evidence="1">
    <location>
        <begin position="928"/>
        <end position="942"/>
    </location>
</feature>
<protein>
    <submittedName>
        <fullName evidence="2">Uncharacterized protein</fullName>
    </submittedName>
</protein>
<feature type="compositionally biased region" description="Polar residues" evidence="1">
    <location>
        <begin position="201"/>
        <end position="210"/>
    </location>
</feature>
<feature type="compositionally biased region" description="Basic and acidic residues" evidence="1">
    <location>
        <begin position="950"/>
        <end position="968"/>
    </location>
</feature>
<dbReference type="AlphaFoldDB" id="A0A2A4K120"/>
<name>A0A2A4K120_HELVI</name>
<evidence type="ECO:0000256" key="1">
    <source>
        <dbReference type="SAM" id="MobiDB-lite"/>
    </source>
</evidence>
<feature type="compositionally biased region" description="Polar residues" evidence="1">
    <location>
        <begin position="698"/>
        <end position="719"/>
    </location>
</feature>
<feature type="region of interest" description="Disordered" evidence="1">
    <location>
        <begin position="923"/>
        <end position="968"/>
    </location>
</feature>
<feature type="compositionally biased region" description="Basic and acidic residues" evidence="1">
    <location>
        <begin position="643"/>
        <end position="664"/>
    </location>
</feature>
<feature type="compositionally biased region" description="Polar residues" evidence="1">
    <location>
        <begin position="626"/>
        <end position="642"/>
    </location>
</feature>
<feature type="region of interest" description="Disordered" evidence="1">
    <location>
        <begin position="620"/>
        <end position="723"/>
    </location>
</feature>
<feature type="region of interest" description="Disordered" evidence="1">
    <location>
        <begin position="196"/>
        <end position="219"/>
    </location>
</feature>
<evidence type="ECO:0000313" key="2">
    <source>
        <dbReference type="EMBL" id="PCG77759.1"/>
    </source>
</evidence>
<organism evidence="2">
    <name type="scientific">Heliothis virescens</name>
    <name type="common">Tobacco budworm moth</name>
    <dbReference type="NCBI Taxonomy" id="7102"/>
    <lineage>
        <taxon>Eukaryota</taxon>
        <taxon>Metazoa</taxon>
        <taxon>Ecdysozoa</taxon>
        <taxon>Arthropoda</taxon>
        <taxon>Hexapoda</taxon>
        <taxon>Insecta</taxon>
        <taxon>Pterygota</taxon>
        <taxon>Neoptera</taxon>
        <taxon>Endopterygota</taxon>
        <taxon>Lepidoptera</taxon>
        <taxon>Glossata</taxon>
        <taxon>Ditrysia</taxon>
        <taxon>Noctuoidea</taxon>
        <taxon>Noctuidae</taxon>
        <taxon>Heliothinae</taxon>
        <taxon>Heliothis</taxon>
    </lineage>
</organism>